<dbReference type="SUPFAM" id="SSF53807">
    <property type="entry name" value="Helical backbone' metal receptor"/>
    <property type="match status" value="1"/>
</dbReference>
<evidence type="ECO:0000256" key="1">
    <source>
        <dbReference type="SAM" id="SignalP"/>
    </source>
</evidence>
<dbReference type="Pfam" id="PF01497">
    <property type="entry name" value="Peripla_BP_2"/>
    <property type="match status" value="1"/>
</dbReference>
<evidence type="ECO:0000259" key="2">
    <source>
        <dbReference type="PROSITE" id="PS50983"/>
    </source>
</evidence>
<protein>
    <submittedName>
        <fullName evidence="3">Hemin ABC transporter substrate-binding protein</fullName>
    </submittedName>
</protein>
<dbReference type="RefSeq" id="WP_111749542.1">
    <property type="nucleotide sequence ID" value="NZ_PTPX01000007.1"/>
</dbReference>
<evidence type="ECO:0000313" key="3">
    <source>
        <dbReference type="EMBL" id="RAL19256.1"/>
    </source>
</evidence>
<keyword evidence="4" id="KW-1185">Reference proteome</keyword>
<accession>A0A328BYA5</accession>
<dbReference type="PANTHER" id="PTHR30535">
    <property type="entry name" value="VITAMIN B12-BINDING PROTEIN"/>
    <property type="match status" value="1"/>
</dbReference>
<dbReference type="InterPro" id="IPR002491">
    <property type="entry name" value="ABC_transptr_periplasmic_BD"/>
</dbReference>
<evidence type="ECO:0000313" key="4">
    <source>
        <dbReference type="Proteomes" id="UP000248689"/>
    </source>
</evidence>
<dbReference type="InterPro" id="IPR050902">
    <property type="entry name" value="ABC_Transporter_SBP"/>
</dbReference>
<dbReference type="AlphaFoldDB" id="A0A328BYA5"/>
<gene>
    <name evidence="3" type="ORF">C5N92_03825</name>
</gene>
<dbReference type="EMBL" id="PTPX01000007">
    <property type="protein sequence ID" value="RAL19256.1"/>
    <property type="molecule type" value="Genomic_DNA"/>
</dbReference>
<dbReference type="Proteomes" id="UP000248689">
    <property type="component" value="Unassembled WGS sequence"/>
</dbReference>
<dbReference type="CDD" id="cd01149">
    <property type="entry name" value="HutB"/>
    <property type="match status" value="1"/>
</dbReference>
<dbReference type="PANTHER" id="PTHR30535:SF4">
    <property type="entry name" value="HEMIN-BINDING PERIPLASMIC PROTEIN HMUT"/>
    <property type="match status" value="1"/>
</dbReference>
<feature type="signal peptide" evidence="1">
    <location>
        <begin position="1"/>
        <end position="23"/>
    </location>
</feature>
<feature type="domain" description="Fe/B12 periplasmic-binding" evidence="2">
    <location>
        <begin position="26"/>
        <end position="278"/>
    </location>
</feature>
<dbReference type="Gene3D" id="3.40.50.1980">
    <property type="entry name" value="Nitrogenase molybdenum iron protein domain"/>
    <property type="match status" value="2"/>
</dbReference>
<keyword evidence="1" id="KW-0732">Signal</keyword>
<proteinExistence type="predicted"/>
<dbReference type="PROSITE" id="PS50983">
    <property type="entry name" value="FE_B12_PBP"/>
    <property type="match status" value="1"/>
</dbReference>
<feature type="chain" id="PRO_5016457378" evidence="1">
    <location>
        <begin position="24"/>
        <end position="278"/>
    </location>
</feature>
<sequence>MKFAKKLLSICSILTLFQVQANAQERIVSIGGDVTEIIYALDSQQYLVGRDSTSMIPKEVNALPDVGYMRQLNAEGILALKPTKVITSEVAQPSIVLEQLKSAGIKVDTIPFKYNAESVLEKIQKVGESLGKPTQAVTLAQKFTNELHAVPNSPLDVRILFVLNRAGANQTVAGKDTVADEAIKLIGAKNAMGSHVRFVPISQEGVISANPDLIVMTHLGVKGLGSIDKVWDLPGIAHTNAGKNKQLVIVDDIAFMSFGLTTPKALLALRQAAEQVKK</sequence>
<name>A0A328BYA5_9PAST</name>
<dbReference type="OrthoDB" id="9797736at2"/>
<organism evidence="3 4">
    <name type="scientific">Glaesserella australis</name>
    <dbReference type="NCBI Taxonomy" id="2094024"/>
    <lineage>
        <taxon>Bacteria</taxon>
        <taxon>Pseudomonadati</taxon>
        <taxon>Pseudomonadota</taxon>
        <taxon>Gammaproteobacteria</taxon>
        <taxon>Pasteurellales</taxon>
        <taxon>Pasteurellaceae</taxon>
        <taxon>Glaesserella</taxon>
    </lineage>
</organism>
<reference evidence="4" key="1">
    <citation type="submission" date="2018-02" db="EMBL/GenBank/DDBJ databases">
        <title>Glaesserella australis sp. nov., isolated from the lungs of pigs.</title>
        <authorList>
            <person name="Turni C."/>
            <person name="Christensen H."/>
        </authorList>
    </citation>
    <scope>NUCLEOTIDE SEQUENCE [LARGE SCALE GENOMIC DNA]</scope>
    <source>
        <strain evidence="4">HS4635</strain>
    </source>
</reference>
<comment type="caution">
    <text evidence="3">The sequence shown here is derived from an EMBL/GenBank/DDBJ whole genome shotgun (WGS) entry which is preliminary data.</text>
</comment>